<dbReference type="Proteomes" id="UP001500751">
    <property type="component" value="Unassembled WGS sequence"/>
</dbReference>
<dbReference type="InterPro" id="IPR005158">
    <property type="entry name" value="BTAD"/>
</dbReference>
<name>A0ABP5FII6_9ACTN</name>
<dbReference type="Gene3D" id="1.25.40.10">
    <property type="entry name" value="Tetratricopeptide repeat domain"/>
    <property type="match status" value="1"/>
</dbReference>
<comment type="caution">
    <text evidence="4">The sequence shown here is derived from an EMBL/GenBank/DDBJ whole genome shotgun (WGS) entry which is preliminary data.</text>
</comment>
<dbReference type="InterPro" id="IPR036388">
    <property type="entry name" value="WH-like_DNA-bd_sf"/>
</dbReference>
<proteinExistence type="predicted"/>
<gene>
    <name evidence="4" type="ORF">GCM10009839_27730</name>
</gene>
<evidence type="ECO:0000313" key="4">
    <source>
        <dbReference type="EMBL" id="GAA2027411.1"/>
    </source>
</evidence>
<dbReference type="RefSeq" id="WP_344665975.1">
    <property type="nucleotide sequence ID" value="NZ_BAAAQN010000013.1"/>
</dbReference>
<dbReference type="PANTHER" id="PTHR35807">
    <property type="entry name" value="TRANSCRIPTIONAL REGULATOR REDD-RELATED"/>
    <property type="match status" value="1"/>
</dbReference>
<dbReference type="PANTHER" id="PTHR35807:SF1">
    <property type="entry name" value="TRANSCRIPTIONAL REGULATOR REDD"/>
    <property type="match status" value="1"/>
</dbReference>
<dbReference type="InterPro" id="IPR051677">
    <property type="entry name" value="AfsR-DnrI-RedD_regulator"/>
</dbReference>
<keyword evidence="5" id="KW-1185">Reference proteome</keyword>
<evidence type="ECO:0000256" key="1">
    <source>
        <dbReference type="ARBA" id="ARBA00023015"/>
    </source>
</evidence>
<organism evidence="4 5">
    <name type="scientific">Catenulispora yoronensis</name>
    <dbReference type="NCBI Taxonomy" id="450799"/>
    <lineage>
        <taxon>Bacteria</taxon>
        <taxon>Bacillati</taxon>
        <taxon>Actinomycetota</taxon>
        <taxon>Actinomycetes</taxon>
        <taxon>Catenulisporales</taxon>
        <taxon>Catenulisporaceae</taxon>
        <taxon>Catenulispora</taxon>
    </lineage>
</organism>
<dbReference type="InterPro" id="IPR045535">
    <property type="entry name" value="ThsA_Macro"/>
</dbReference>
<dbReference type="Pfam" id="PF20016">
    <property type="entry name" value="ThsA_Macro"/>
    <property type="match status" value="1"/>
</dbReference>
<dbReference type="SMART" id="SM01043">
    <property type="entry name" value="BTAD"/>
    <property type="match status" value="1"/>
</dbReference>
<dbReference type="SUPFAM" id="SSF48452">
    <property type="entry name" value="TPR-like"/>
    <property type="match status" value="1"/>
</dbReference>
<dbReference type="InterPro" id="IPR011990">
    <property type="entry name" value="TPR-like_helical_dom_sf"/>
</dbReference>
<keyword evidence="1" id="KW-0805">Transcription regulation</keyword>
<feature type="domain" description="Bacterial transcriptional activator" evidence="3">
    <location>
        <begin position="116"/>
        <end position="241"/>
    </location>
</feature>
<reference evidence="5" key="1">
    <citation type="journal article" date="2019" name="Int. J. Syst. Evol. Microbiol.">
        <title>The Global Catalogue of Microorganisms (GCM) 10K type strain sequencing project: providing services to taxonomists for standard genome sequencing and annotation.</title>
        <authorList>
            <consortium name="The Broad Institute Genomics Platform"/>
            <consortium name="The Broad Institute Genome Sequencing Center for Infectious Disease"/>
            <person name="Wu L."/>
            <person name="Ma J."/>
        </authorList>
    </citation>
    <scope>NUCLEOTIDE SEQUENCE [LARGE SCALE GENOMIC DNA]</scope>
    <source>
        <strain evidence="5">JCM 16014</strain>
    </source>
</reference>
<protein>
    <submittedName>
        <fullName evidence="4">DUF6430 domain-containing protein</fullName>
    </submittedName>
</protein>
<dbReference type="EMBL" id="BAAAQN010000013">
    <property type="protein sequence ID" value="GAA2027411.1"/>
    <property type="molecule type" value="Genomic_DNA"/>
</dbReference>
<dbReference type="Gene3D" id="1.10.10.10">
    <property type="entry name" value="Winged helix-like DNA-binding domain superfamily/Winged helix DNA-binding domain"/>
    <property type="match status" value="1"/>
</dbReference>
<sequence length="449" mass="49496">MPHIRVNVLKPLALEVDGEEKALTPLTIRLLIRLVAAGGEPVPVVRLRRDVWDIPPGYRHDSVRDRNEVQKRVCELRKVIDPGRQGEGERILRTERIPTARGNESAYRLVLTPEQLDSAEFAGLVNEALRAAPVAAVRLLERALGMYQGQPMSEAAGEEYAAVPIRRLTRLRDTARQELVRIHLELGAYRRALPLLEDLAAEQPEDAAIAELLATVRARLRRGLSGVIVHRGLPSLHTAVSVVVGDLFEQDGANLVVGFSDTFDVATDRDVVISRESVQGQLVARVFGGDARTLDRELKRALRTVEPLSVESVHDKRVGKRVRYPIGTVAVVPAEGRRVFATAYSELGNDLVARATEDGLRLSLDRLWAAAARHGLDKPLAMPLVGSGLARIVEAEREDLILLIARSYVRAGRAHRPRVAPELRIVLRAGDLERTDLAALEAYLSQVGE</sequence>
<evidence type="ECO:0000256" key="2">
    <source>
        <dbReference type="ARBA" id="ARBA00023163"/>
    </source>
</evidence>
<keyword evidence="2" id="KW-0804">Transcription</keyword>
<accession>A0ABP5FII6</accession>
<dbReference type="Pfam" id="PF03704">
    <property type="entry name" value="BTAD"/>
    <property type="match status" value="1"/>
</dbReference>
<evidence type="ECO:0000259" key="3">
    <source>
        <dbReference type="SMART" id="SM01043"/>
    </source>
</evidence>
<evidence type="ECO:0000313" key="5">
    <source>
        <dbReference type="Proteomes" id="UP001500751"/>
    </source>
</evidence>